<feature type="compositionally biased region" description="Basic and acidic residues" evidence="1">
    <location>
        <begin position="248"/>
        <end position="261"/>
    </location>
</feature>
<reference evidence="2" key="1">
    <citation type="journal article" date="2010" name="Nature">
        <title>The sequence and de novo assembly of the giant panda genome.</title>
        <authorList>
            <person name="Li R."/>
            <person name="Fan W."/>
            <person name="Tian G."/>
            <person name="Zhu H."/>
            <person name="He L."/>
            <person name="Cai J."/>
            <person name="Huang Q."/>
            <person name="Cai Q."/>
            <person name="Li B."/>
            <person name="Bai Y."/>
            <person name="Zhang Z."/>
            <person name="Zhang Y."/>
            <person name="Wang W."/>
            <person name="Li J."/>
            <person name="Wei F."/>
            <person name="Li H."/>
            <person name="Jian M."/>
            <person name="Li J."/>
            <person name="Zhang Z."/>
            <person name="Nielsen R."/>
            <person name="Li D."/>
            <person name="Gu W."/>
            <person name="Yang Z."/>
            <person name="Xuan Z."/>
            <person name="Ryder O.A."/>
            <person name="Leung F.C."/>
            <person name="Zhou Y."/>
            <person name="Cao J."/>
            <person name="Sun X."/>
            <person name="Fu Y."/>
            <person name="Fang X."/>
            <person name="Guo X."/>
            <person name="Wang B."/>
            <person name="Hou R."/>
            <person name="Shen F."/>
            <person name="Mu B."/>
            <person name="Ni P."/>
            <person name="Lin R."/>
            <person name="Qian W."/>
            <person name="Wang G."/>
            <person name="Yu C."/>
            <person name="Nie W."/>
            <person name="Wang J."/>
            <person name="Wu Z."/>
            <person name="Liang H."/>
            <person name="Min J."/>
            <person name="Wu Q."/>
            <person name="Cheng S."/>
            <person name="Ruan J."/>
            <person name="Wang M."/>
            <person name="Shi Z."/>
            <person name="Wen M."/>
            <person name="Liu B."/>
            <person name="Ren X."/>
            <person name="Zheng H."/>
            <person name="Dong D."/>
            <person name="Cook K."/>
            <person name="Shan G."/>
            <person name="Zhang H."/>
            <person name="Kosiol C."/>
            <person name="Xie X."/>
            <person name="Lu Z."/>
            <person name="Zheng H."/>
            <person name="Li Y."/>
            <person name="Steiner C.C."/>
            <person name="Lam T.T."/>
            <person name="Lin S."/>
            <person name="Zhang Q."/>
            <person name="Li G."/>
            <person name="Tian J."/>
            <person name="Gong T."/>
            <person name="Liu H."/>
            <person name="Zhang D."/>
            <person name="Fang L."/>
            <person name="Ye C."/>
            <person name="Zhang J."/>
            <person name="Hu W."/>
            <person name="Xu A."/>
            <person name="Ren Y."/>
            <person name="Zhang G."/>
            <person name="Bruford M.W."/>
            <person name="Li Q."/>
            <person name="Ma L."/>
            <person name="Guo Y."/>
            <person name="An N."/>
            <person name="Hu Y."/>
            <person name="Zheng Y."/>
            <person name="Shi Y."/>
            <person name="Li Z."/>
            <person name="Liu Q."/>
            <person name="Chen Y."/>
            <person name="Zhao J."/>
            <person name="Qu N."/>
            <person name="Zhao S."/>
            <person name="Tian F."/>
            <person name="Wang X."/>
            <person name="Wang H."/>
            <person name="Xu L."/>
            <person name="Liu X."/>
            <person name="Vinar T."/>
            <person name="Wang Y."/>
            <person name="Lam T.W."/>
            <person name="Yiu S.M."/>
            <person name="Liu S."/>
            <person name="Zhang H."/>
            <person name="Li D."/>
            <person name="Huang Y."/>
            <person name="Wang X."/>
            <person name="Yang G."/>
            <person name="Jiang Z."/>
            <person name="Wang J."/>
            <person name="Qin N."/>
            <person name="Li L."/>
            <person name="Li J."/>
            <person name="Bolund L."/>
            <person name="Kristiansen K."/>
            <person name="Wong G.K."/>
            <person name="Olson M."/>
            <person name="Zhang X."/>
            <person name="Li S."/>
            <person name="Yang H."/>
            <person name="Wang J."/>
            <person name="Wang J."/>
        </authorList>
    </citation>
    <scope>NUCLEOTIDE SEQUENCE [LARGE SCALE GENOMIC DNA]</scope>
</reference>
<evidence type="ECO:0000313" key="2">
    <source>
        <dbReference type="EMBL" id="EFB24481.1"/>
    </source>
</evidence>
<organism evidence="2">
    <name type="scientific">Ailuropoda melanoleuca</name>
    <name type="common">Giant panda</name>
    <dbReference type="NCBI Taxonomy" id="9646"/>
    <lineage>
        <taxon>Eukaryota</taxon>
        <taxon>Metazoa</taxon>
        <taxon>Chordata</taxon>
        <taxon>Craniata</taxon>
        <taxon>Vertebrata</taxon>
        <taxon>Euteleostomi</taxon>
        <taxon>Mammalia</taxon>
        <taxon>Eutheria</taxon>
        <taxon>Laurasiatheria</taxon>
        <taxon>Carnivora</taxon>
        <taxon>Caniformia</taxon>
        <taxon>Ursidae</taxon>
        <taxon>Ailuropoda</taxon>
    </lineage>
</organism>
<proteinExistence type="predicted"/>
<gene>
    <name evidence="2" type="ORF">PANDA_017499</name>
</gene>
<feature type="compositionally biased region" description="Acidic residues" evidence="1">
    <location>
        <begin position="189"/>
        <end position="236"/>
    </location>
</feature>
<dbReference type="EMBL" id="GL193649">
    <property type="protein sequence ID" value="EFB24481.1"/>
    <property type="molecule type" value="Genomic_DNA"/>
</dbReference>
<dbReference type="AlphaFoldDB" id="D2HXV9"/>
<sequence>MSEERKREKREGEDLRPGCRLALATPSHKCLHHWKALEEALPFLKSISARFHKTPPPQKKHADVESQKEKKYTLHREGYIRITFTENKPRCIVSVRVEANIGLPEAAGKHGDSEDLQTRRGMACTDLQSVSQPQLSCTQPFSLSSLDVLNPSVTLQSEYIKCKRFGMAYEAFRNLLPSILLQKGNREEKEEEEEEEKEEEEGEEEGEEEEEEEGEGEEEEEEEGEEQEEEGEEEGEEERKKKRRREGQKKEDRDRGRRRGTEAAGKNGDLEDGRCRALLQGVMLNAEKTASLPDQSSCLDYGSVLECVAGIDPTGPAPRLEGQALLLGIQSHLCGRFSCRGAGACSVPHKSPIVSVTVRASAYSAASPTGALQGGIKHRNCIYQRKKIKTAQKASAFNSFSRKVEVHS</sequence>
<protein>
    <submittedName>
        <fullName evidence="2">Uncharacterized protein</fullName>
    </submittedName>
</protein>
<dbReference type="InParanoid" id="D2HXV9"/>
<accession>D2HXV9</accession>
<evidence type="ECO:0000256" key="1">
    <source>
        <dbReference type="SAM" id="MobiDB-lite"/>
    </source>
</evidence>
<name>D2HXV9_AILME</name>
<feature type="region of interest" description="Disordered" evidence="1">
    <location>
        <begin position="183"/>
        <end position="270"/>
    </location>
</feature>